<comment type="caution">
    <text evidence="2">The sequence shown here is derived from an EMBL/GenBank/DDBJ whole genome shotgun (WGS) entry which is preliminary data.</text>
</comment>
<keyword evidence="3" id="KW-1185">Reference proteome</keyword>
<name>A0A0H1BCL8_9EURO</name>
<accession>A0A0H1BCL8</accession>
<dbReference type="AlphaFoldDB" id="A0A0H1BCL8"/>
<feature type="chain" id="PRO_5005199307" evidence="1">
    <location>
        <begin position="19"/>
        <end position="533"/>
    </location>
</feature>
<dbReference type="Proteomes" id="UP000053573">
    <property type="component" value="Unassembled WGS sequence"/>
</dbReference>
<dbReference type="OrthoDB" id="2142213at2759"/>
<keyword evidence="1" id="KW-0732">Signal</keyword>
<organism evidence="2 3">
    <name type="scientific">Blastomyces silverae</name>
    <dbReference type="NCBI Taxonomy" id="2060906"/>
    <lineage>
        <taxon>Eukaryota</taxon>
        <taxon>Fungi</taxon>
        <taxon>Dikarya</taxon>
        <taxon>Ascomycota</taxon>
        <taxon>Pezizomycotina</taxon>
        <taxon>Eurotiomycetes</taxon>
        <taxon>Eurotiomycetidae</taxon>
        <taxon>Onygenales</taxon>
        <taxon>Ajellomycetaceae</taxon>
        <taxon>Blastomyces</taxon>
    </lineage>
</organism>
<evidence type="ECO:0000256" key="1">
    <source>
        <dbReference type="SAM" id="SignalP"/>
    </source>
</evidence>
<dbReference type="STRING" id="2060906.A0A0H1BCL8"/>
<evidence type="ECO:0000313" key="3">
    <source>
        <dbReference type="Proteomes" id="UP000053573"/>
    </source>
</evidence>
<reference evidence="3" key="1">
    <citation type="journal article" date="2015" name="PLoS Genet.">
        <title>The dynamic genome and transcriptome of the human fungal pathogen Blastomyces and close relative Emmonsia.</title>
        <authorList>
            <person name="Munoz J.F."/>
            <person name="Gauthier G.M."/>
            <person name="Desjardins C.A."/>
            <person name="Gallo J.E."/>
            <person name="Holder J."/>
            <person name="Sullivan T.D."/>
            <person name="Marty A.J."/>
            <person name="Carmen J.C."/>
            <person name="Chen Z."/>
            <person name="Ding L."/>
            <person name="Gujja S."/>
            <person name="Magrini V."/>
            <person name="Misas E."/>
            <person name="Mitreva M."/>
            <person name="Priest M."/>
            <person name="Saif S."/>
            <person name="Whiston E.A."/>
            <person name="Young S."/>
            <person name="Zeng Q."/>
            <person name="Goldman W.E."/>
            <person name="Mardis E.R."/>
            <person name="Taylor J.W."/>
            <person name="McEwen J.G."/>
            <person name="Clay O.K."/>
            <person name="Klein B.S."/>
            <person name="Cuomo C.A."/>
        </authorList>
    </citation>
    <scope>NUCLEOTIDE SEQUENCE [LARGE SCALE GENOMIC DNA]</scope>
    <source>
        <strain evidence="3">UAMH 139</strain>
    </source>
</reference>
<gene>
    <name evidence="2" type="ORF">EMPG_15738</name>
</gene>
<sequence length="533" mass="58755">MGVVTVLSQFILLGLASAQIIKDPLMKGVRDLDAEIAAALPAPQKYSLKKWPEEDIHRRGMPSDVAWGGSVYEPASRFYCRDDFSIYNATFNDCPEPWLVGHCAKAKEDRETSMNLLARLPSGARAAISDLLVAAFDEGLSVHHFKENSALFGGTFRPADAIKMLAAVMYHGYPGIPMDEFMKAVAADTCVADEPTANNLKRAGTYGRAIESGLTIAVYLKINAQPPLDASCMRNQLNLLQPILNKLWDAKTGCPNKVAPKLIRHKSILFPNGLEELESDPVSGANPTEITQWDRSEGVPDYCWALAKRKRNDGTVYCTADRLDVYNVTYSDCLDQDPWAICRCNDAQHSVDTMAEKFGLIPAGLRSRVRHLIAFEGKTPGGLRVDPWNIIAVFGDVSNHVYMHEASHCADRGFSRSEAFLKAKGLDTCWPTSYSKSSDRELFAETGVAYLYDKSGKTLLERGYDPSCLENGLKTLGEQAGSEFHKGSKCFKREPNSKIVFPEDEEVATAAGNMRGAKIDAELDGNFEIETFL</sequence>
<proteinExistence type="predicted"/>
<feature type="signal peptide" evidence="1">
    <location>
        <begin position="1"/>
        <end position="18"/>
    </location>
</feature>
<evidence type="ECO:0000313" key="2">
    <source>
        <dbReference type="EMBL" id="KLJ08828.1"/>
    </source>
</evidence>
<dbReference type="EMBL" id="LDEV01002507">
    <property type="protein sequence ID" value="KLJ08828.1"/>
    <property type="molecule type" value="Genomic_DNA"/>
</dbReference>
<protein>
    <submittedName>
        <fullName evidence="2">Uncharacterized protein</fullName>
    </submittedName>
</protein>